<proteinExistence type="predicted"/>
<accession>A0A1M5MI65</accession>
<evidence type="ECO:0000313" key="3">
    <source>
        <dbReference type="Proteomes" id="UP000189796"/>
    </source>
</evidence>
<keyword evidence="1" id="KW-0812">Transmembrane</keyword>
<dbReference type="Proteomes" id="UP000189796">
    <property type="component" value="Chromosome I"/>
</dbReference>
<dbReference type="AlphaFoldDB" id="A0A1M5MI65"/>
<keyword evidence="1" id="KW-1133">Transmembrane helix</keyword>
<organism evidence="2 3">
    <name type="scientific">Bradyrhizobium erythrophlei</name>
    <dbReference type="NCBI Taxonomy" id="1437360"/>
    <lineage>
        <taxon>Bacteria</taxon>
        <taxon>Pseudomonadati</taxon>
        <taxon>Pseudomonadota</taxon>
        <taxon>Alphaproteobacteria</taxon>
        <taxon>Hyphomicrobiales</taxon>
        <taxon>Nitrobacteraceae</taxon>
        <taxon>Bradyrhizobium</taxon>
    </lineage>
</organism>
<reference evidence="2 3" key="1">
    <citation type="submission" date="2016-11" db="EMBL/GenBank/DDBJ databases">
        <authorList>
            <person name="Jaros S."/>
            <person name="Januszkiewicz K."/>
            <person name="Wedrychowicz H."/>
        </authorList>
    </citation>
    <scope>NUCLEOTIDE SEQUENCE [LARGE SCALE GENOMIC DNA]</scope>
    <source>
        <strain evidence="2 3">GAS138</strain>
    </source>
</reference>
<keyword evidence="1" id="KW-0472">Membrane</keyword>
<protein>
    <submittedName>
        <fullName evidence="2">Uncharacterized protein</fullName>
    </submittedName>
</protein>
<evidence type="ECO:0000313" key="2">
    <source>
        <dbReference type="EMBL" id="SHG77030.1"/>
    </source>
</evidence>
<feature type="transmembrane region" description="Helical" evidence="1">
    <location>
        <begin position="49"/>
        <end position="67"/>
    </location>
</feature>
<dbReference type="EMBL" id="LT670817">
    <property type="protein sequence ID" value="SHG77030.1"/>
    <property type="molecule type" value="Genomic_DNA"/>
</dbReference>
<sequence>MSLRSSGLRVLPGLLRDRLARPIGAEGHAEGEGGEFLLSHRRQYCFKKSVLWIILAAAIDAGAPYFMTNN</sequence>
<name>A0A1M5MI65_9BRAD</name>
<gene>
    <name evidence="2" type="ORF">SAMN05443248_2604</name>
</gene>
<evidence type="ECO:0000256" key="1">
    <source>
        <dbReference type="SAM" id="Phobius"/>
    </source>
</evidence>